<dbReference type="EMBL" id="JANRMS010000033">
    <property type="protein sequence ID" value="KAJ3549016.1"/>
    <property type="molecule type" value="Genomic_DNA"/>
</dbReference>
<comment type="caution">
    <text evidence="1">The sequence shown here is derived from an EMBL/GenBank/DDBJ whole genome shotgun (WGS) entry which is preliminary data.</text>
</comment>
<proteinExistence type="predicted"/>
<dbReference type="Proteomes" id="UP001148629">
    <property type="component" value="Unassembled WGS sequence"/>
</dbReference>
<accession>A0ACC1SYD8</accession>
<keyword evidence="2" id="KW-1185">Reference proteome</keyword>
<evidence type="ECO:0000313" key="2">
    <source>
        <dbReference type="Proteomes" id="UP001148629"/>
    </source>
</evidence>
<name>A0ACC1SYD8_9HYPO</name>
<sequence>MSLSLIPIGGYLLVPASTTTLPPSPLFSTRPIRLKHLAILLGVATMADPLSIAASCVAFIEFTRKTFAVINTFIKDCKEAKSDLSAVSTELSHLNQTLERLSDLLKDENEAVNGPLLSRCLADISRIIQDCHSVTSQISNELSKDRGRLAAIAWAAERKDRVASMKKLLEAHRSALNLAIDTITLALARNIKTDTSEILNGTADIKGVMGQILEKMAHLGDLLEDSPPDADQKIMLRRYLDDLGTVAASVCGDLSTSSPDGPFLDDMLVMTPADENTYGSPDSTPDPQEPSVPVHYAYDNLKLETGLDSVSGQLIGLSPDGTNFSAWDPLQKRLRFYHTLSTRECGVWKPEKWWSFVSMFSGSKYPQVYPLTTDGSIVLLQHHLGPDFMLYDWKTNAKIRGFRSFKSTVEPCIHPVSKDESMFLLLDREGDIRLYQVKRLEAGNGEPGHEVRLGVLPDVANRWTRTPKGMTLSDDGRQVIRLVLDNGQVQIDIWTLQSPAFVKGALVLENFRTVTLTCNESWMKRFSNPAISRSIPPSKIAATAKIVVVVGSNQSRDLQEWFVTGWRLEDGALAFHHHLSTASISAVFQANISRDCQLIRVSRYPENAPASDQTRWAEMVEVDGQWLIRRFEFDPERSKVLFTPNFDTVVLFSKNHPGPQAAVRLQDVYKLTRHGG</sequence>
<protein>
    <submittedName>
        <fullName evidence="1">Uncharacterized protein</fullName>
    </submittedName>
</protein>
<evidence type="ECO:0000313" key="1">
    <source>
        <dbReference type="EMBL" id="KAJ3549016.1"/>
    </source>
</evidence>
<organism evidence="1 2">
    <name type="scientific">Fusarium decemcellulare</name>
    <dbReference type="NCBI Taxonomy" id="57161"/>
    <lineage>
        <taxon>Eukaryota</taxon>
        <taxon>Fungi</taxon>
        <taxon>Dikarya</taxon>
        <taxon>Ascomycota</taxon>
        <taxon>Pezizomycotina</taxon>
        <taxon>Sordariomycetes</taxon>
        <taxon>Hypocreomycetidae</taxon>
        <taxon>Hypocreales</taxon>
        <taxon>Nectriaceae</taxon>
        <taxon>Fusarium</taxon>
        <taxon>Fusarium decemcellulare species complex</taxon>
    </lineage>
</organism>
<reference evidence="1" key="1">
    <citation type="submission" date="2022-08" db="EMBL/GenBank/DDBJ databases">
        <title>Genome Sequence of Fusarium decemcellulare.</title>
        <authorList>
            <person name="Buettner E."/>
        </authorList>
    </citation>
    <scope>NUCLEOTIDE SEQUENCE</scope>
    <source>
        <strain evidence="1">Babe19</strain>
    </source>
</reference>
<gene>
    <name evidence="1" type="ORF">NM208_g719</name>
</gene>